<dbReference type="Gene3D" id="1.25.40.10">
    <property type="entry name" value="Tetratricopeptide repeat domain"/>
    <property type="match status" value="1"/>
</dbReference>
<keyword evidence="1" id="KW-0732">Signal</keyword>
<dbReference type="InterPro" id="IPR034706">
    <property type="entry name" value="CpoB"/>
</dbReference>
<keyword evidence="1" id="KW-0175">Coiled coil</keyword>
<comment type="similarity">
    <text evidence="1">Belongs to the CpoB family.</text>
</comment>
<comment type="caution">
    <text evidence="3">The sequence shown here is derived from an EMBL/GenBank/DDBJ whole genome shotgun (WGS) entry which is preliminary data.</text>
</comment>
<feature type="region of interest" description="Disordered" evidence="2">
    <location>
        <begin position="124"/>
        <end position="198"/>
    </location>
</feature>
<dbReference type="NCBIfam" id="TIGR02795">
    <property type="entry name" value="tol_pal_ybgF"/>
    <property type="match status" value="1"/>
</dbReference>
<comment type="function">
    <text evidence="1">Mediates coordination of peptidoglycan synthesis and outer membrane constriction during cell division.</text>
</comment>
<dbReference type="SUPFAM" id="SSF48452">
    <property type="entry name" value="TPR-like"/>
    <property type="match status" value="1"/>
</dbReference>
<feature type="compositionally biased region" description="Low complexity" evidence="2">
    <location>
        <begin position="219"/>
        <end position="230"/>
    </location>
</feature>
<reference evidence="3 4" key="1">
    <citation type="submission" date="2020-04" db="EMBL/GenBank/DDBJ databases">
        <title>Rhodospirillaceae bacterium KN72 isolated from deep sea.</title>
        <authorList>
            <person name="Zhang D.-C."/>
        </authorList>
    </citation>
    <scope>NUCLEOTIDE SEQUENCE [LARGE SCALE GENOMIC DNA]</scope>
    <source>
        <strain evidence="3 4">KN72</strain>
    </source>
</reference>
<feature type="region of interest" description="Disordered" evidence="2">
    <location>
        <begin position="212"/>
        <end position="246"/>
    </location>
</feature>
<feature type="signal peptide" evidence="1">
    <location>
        <begin position="1"/>
        <end position="29"/>
    </location>
</feature>
<dbReference type="HAMAP" id="MF_02066">
    <property type="entry name" value="CpoB"/>
    <property type="match status" value="1"/>
</dbReference>
<keyword evidence="1" id="KW-0132">Cell division</keyword>
<dbReference type="InterPro" id="IPR014162">
    <property type="entry name" value="CpoB_C"/>
</dbReference>
<feature type="chain" id="PRO_5031639397" description="Cell division coordinator CpoB" evidence="1">
    <location>
        <begin position="30"/>
        <end position="390"/>
    </location>
</feature>
<organism evidence="3 4">
    <name type="scientific">Pacificispira spongiicola</name>
    <dbReference type="NCBI Taxonomy" id="2729598"/>
    <lineage>
        <taxon>Bacteria</taxon>
        <taxon>Pseudomonadati</taxon>
        <taxon>Pseudomonadota</taxon>
        <taxon>Alphaproteobacteria</taxon>
        <taxon>Rhodospirillales</taxon>
        <taxon>Rhodospirillaceae</taxon>
        <taxon>Pacificispira</taxon>
    </lineage>
</organism>
<keyword evidence="4" id="KW-1185">Reference proteome</keyword>
<dbReference type="Proteomes" id="UP000539372">
    <property type="component" value="Unassembled WGS sequence"/>
</dbReference>
<dbReference type="GO" id="GO:0043093">
    <property type="term" value="P:FtsZ-dependent cytokinesis"/>
    <property type="evidence" value="ECO:0007669"/>
    <property type="project" value="UniProtKB-UniRule"/>
</dbReference>
<dbReference type="InterPro" id="IPR019734">
    <property type="entry name" value="TPR_rpt"/>
</dbReference>
<dbReference type="Pfam" id="PF13174">
    <property type="entry name" value="TPR_6"/>
    <property type="match status" value="1"/>
</dbReference>
<name>A0A7Y0HEH0_9PROT</name>
<dbReference type="AlphaFoldDB" id="A0A7Y0HEH0"/>
<dbReference type="InterPro" id="IPR011990">
    <property type="entry name" value="TPR-like_helical_dom_sf"/>
</dbReference>
<comment type="subcellular location">
    <subcellularLocation>
        <location evidence="1">Periplasm</location>
    </subcellularLocation>
</comment>
<feature type="compositionally biased region" description="Low complexity" evidence="2">
    <location>
        <begin position="138"/>
        <end position="167"/>
    </location>
</feature>
<protein>
    <recommendedName>
        <fullName evidence="1">Cell division coordinator CpoB</fullName>
    </recommendedName>
</protein>
<feature type="coiled-coil region" evidence="1">
    <location>
        <begin position="76"/>
        <end position="117"/>
    </location>
</feature>
<dbReference type="EMBL" id="JABBNT010000001">
    <property type="protein sequence ID" value="NMM42937.1"/>
    <property type="molecule type" value="Genomic_DNA"/>
</dbReference>
<evidence type="ECO:0000313" key="4">
    <source>
        <dbReference type="Proteomes" id="UP000539372"/>
    </source>
</evidence>
<dbReference type="Pfam" id="PF13432">
    <property type="entry name" value="TPR_16"/>
    <property type="match status" value="1"/>
</dbReference>
<accession>A0A7Y0HEH0</accession>
<evidence type="ECO:0000313" key="3">
    <source>
        <dbReference type="EMBL" id="NMM42937.1"/>
    </source>
</evidence>
<dbReference type="RefSeq" id="WP_169623252.1">
    <property type="nucleotide sequence ID" value="NZ_JABBNT010000001.1"/>
</dbReference>
<dbReference type="GO" id="GO:0030288">
    <property type="term" value="C:outer membrane-bounded periplasmic space"/>
    <property type="evidence" value="ECO:0007669"/>
    <property type="project" value="UniProtKB-UniRule"/>
</dbReference>
<gene>
    <name evidence="3" type="primary">ybgF</name>
    <name evidence="1" type="synonym">cpoB</name>
    <name evidence="3" type="ORF">HH303_00500</name>
</gene>
<keyword evidence="1" id="KW-0131">Cell cycle</keyword>
<sequence length="390" mass="40690" precursor="true">MFYRSVLRSFTIGCSAAAFLAVASPAVQAQDLSREIQTLKRDLADLQRYIYNGQSGTPPQSLGQTGGSTEVSGDVAAHLQVKIQEIEHNIRNLNGRVEEADFKLRQLTQRLDTALADMEYRLSRLEGGNPVPPGQVSSTGGQPTAQAQGTASGASGQQIIPVPGQQPASPSIGTTVISSAGTETPASAQNAPSGGTLGSLILDAQGNVVGGQASVSATQGSGPAPQAGSPATPPPAPNTIASSGPVEGADLAQAGQASTASLPTEPQALYDYSLGLMRQGDYPGAENALRVFLDQHSNSDLTGAALYWLGETYYVRNNYRDAAFSFIDVYSKYPKNSKAPDSLLKLGMSLHALGNKAEACSAFQTLKADYPDARRAVLKLAEERAAEYGC</sequence>
<evidence type="ECO:0000256" key="2">
    <source>
        <dbReference type="SAM" id="MobiDB-lite"/>
    </source>
</evidence>
<keyword evidence="1" id="KW-0574">Periplasm</keyword>
<dbReference type="Gene3D" id="1.20.5.110">
    <property type="match status" value="1"/>
</dbReference>
<evidence type="ECO:0000256" key="1">
    <source>
        <dbReference type="HAMAP-Rule" id="MF_02066"/>
    </source>
</evidence>
<proteinExistence type="inferred from homology"/>
<feature type="compositionally biased region" description="Polar residues" evidence="2">
    <location>
        <begin position="168"/>
        <end position="193"/>
    </location>
</feature>